<name>A0A7K1FL68_9ACTN</name>
<proteinExistence type="predicted"/>
<dbReference type="Proteomes" id="UP000460221">
    <property type="component" value="Unassembled WGS sequence"/>
</dbReference>
<gene>
    <name evidence="2" type="ORF">GIS00_12940</name>
</gene>
<protein>
    <submittedName>
        <fullName evidence="2">DUF559 domain-containing protein</fullName>
    </submittedName>
</protein>
<dbReference type="SUPFAM" id="SSF52980">
    <property type="entry name" value="Restriction endonuclease-like"/>
    <property type="match status" value="1"/>
</dbReference>
<dbReference type="Gene3D" id="3.40.960.10">
    <property type="entry name" value="VSR Endonuclease"/>
    <property type="match status" value="1"/>
</dbReference>
<dbReference type="RefSeq" id="WP_154768854.1">
    <property type="nucleotide sequence ID" value="NZ_WLYK01000005.1"/>
</dbReference>
<accession>A0A7K1FL68</accession>
<evidence type="ECO:0000259" key="1">
    <source>
        <dbReference type="Pfam" id="PF04480"/>
    </source>
</evidence>
<dbReference type="AlphaFoldDB" id="A0A7K1FL68"/>
<dbReference type="EMBL" id="WLYK01000005">
    <property type="protein sequence ID" value="MTD14846.1"/>
    <property type="molecule type" value="Genomic_DNA"/>
</dbReference>
<keyword evidence="3" id="KW-1185">Reference proteome</keyword>
<evidence type="ECO:0000313" key="2">
    <source>
        <dbReference type="EMBL" id="MTD14846.1"/>
    </source>
</evidence>
<dbReference type="Pfam" id="PF04480">
    <property type="entry name" value="DUF559"/>
    <property type="match status" value="1"/>
</dbReference>
<reference evidence="2 3" key="1">
    <citation type="submission" date="2019-11" db="EMBL/GenBank/DDBJ databases">
        <authorList>
            <person name="Jiang L.-Q."/>
        </authorList>
    </citation>
    <scope>NUCLEOTIDE SEQUENCE [LARGE SCALE GENOMIC DNA]</scope>
    <source>
        <strain evidence="2 3">YIM 132087</strain>
    </source>
</reference>
<evidence type="ECO:0000313" key="3">
    <source>
        <dbReference type="Proteomes" id="UP000460221"/>
    </source>
</evidence>
<sequence>MGRNGIEKRLHRQDGVIHRDQVISAGGTSRQIELAVERREWIRVLPGVYRAIAFPESVRSRIRAAALWSGDGSAVAGWAAAWWWQVTTDEPPEVEIHIARNRGLRARPGIRLVKREPLDDELVRHSGLLVMDRVSAVIQAAVAMGAGGLQLLDRQLQKAVITIDDLEHYIQRHRHERGNHGVRRLMAVARDGAAAESERRCMRILRSAGITGWQTGFEIPVAGRVYHPDLAFPRERVLIEIDGLAWHTDPDRFRIDRRRQNDLVILGWTVLRFTWYDLEHAPETVVRSVRAALASGRPRP</sequence>
<comment type="caution">
    <text evidence="2">The sequence shown here is derived from an EMBL/GenBank/DDBJ whole genome shotgun (WGS) entry which is preliminary data.</text>
</comment>
<feature type="domain" description="DUF559" evidence="1">
    <location>
        <begin position="195"/>
        <end position="293"/>
    </location>
</feature>
<organism evidence="2 3">
    <name type="scientific">Nakamurella alba</name>
    <dbReference type="NCBI Taxonomy" id="2665158"/>
    <lineage>
        <taxon>Bacteria</taxon>
        <taxon>Bacillati</taxon>
        <taxon>Actinomycetota</taxon>
        <taxon>Actinomycetes</taxon>
        <taxon>Nakamurellales</taxon>
        <taxon>Nakamurellaceae</taxon>
        <taxon>Nakamurella</taxon>
    </lineage>
</organism>
<dbReference type="InterPro" id="IPR011335">
    <property type="entry name" value="Restrct_endonuc-II-like"/>
</dbReference>
<dbReference type="InterPro" id="IPR007569">
    <property type="entry name" value="DUF559"/>
</dbReference>